<evidence type="ECO:0000313" key="3">
    <source>
        <dbReference type="Proteomes" id="UP000188268"/>
    </source>
</evidence>
<accession>A0A1R3GR60</accession>
<name>A0A1R3GR60_COCAP</name>
<dbReference type="AlphaFoldDB" id="A0A1R3GR60"/>
<protein>
    <submittedName>
        <fullName evidence="2">Uncharacterized protein</fullName>
    </submittedName>
</protein>
<comment type="caution">
    <text evidence="2">The sequence shown here is derived from an EMBL/GenBank/DDBJ whole genome shotgun (WGS) entry which is preliminary data.</text>
</comment>
<reference evidence="2 3" key="1">
    <citation type="submission" date="2013-09" db="EMBL/GenBank/DDBJ databases">
        <title>Corchorus capsularis genome sequencing.</title>
        <authorList>
            <person name="Alam M."/>
            <person name="Haque M.S."/>
            <person name="Islam M.S."/>
            <person name="Emdad E.M."/>
            <person name="Islam M.M."/>
            <person name="Ahmed B."/>
            <person name="Halim A."/>
            <person name="Hossen Q.M.M."/>
            <person name="Hossain M.Z."/>
            <person name="Ahmed R."/>
            <person name="Khan M.M."/>
            <person name="Islam R."/>
            <person name="Rashid M.M."/>
            <person name="Khan S.A."/>
            <person name="Rahman M.S."/>
            <person name="Alam M."/>
        </authorList>
    </citation>
    <scope>NUCLEOTIDE SEQUENCE [LARGE SCALE GENOMIC DNA]</scope>
    <source>
        <strain evidence="3">cv. CVL-1</strain>
        <tissue evidence="2">Whole seedling</tissue>
    </source>
</reference>
<dbReference type="EMBL" id="AWWV01013690">
    <property type="protein sequence ID" value="OMO60551.1"/>
    <property type="molecule type" value="Genomic_DNA"/>
</dbReference>
<gene>
    <name evidence="2" type="ORF">CCACVL1_24066</name>
</gene>
<dbReference type="Proteomes" id="UP000188268">
    <property type="component" value="Unassembled WGS sequence"/>
</dbReference>
<keyword evidence="3" id="KW-1185">Reference proteome</keyword>
<sequence>MAGYGGGPAQPKQIKLTGLELD</sequence>
<proteinExistence type="predicted"/>
<evidence type="ECO:0000256" key="1">
    <source>
        <dbReference type="SAM" id="MobiDB-lite"/>
    </source>
</evidence>
<organism evidence="2 3">
    <name type="scientific">Corchorus capsularis</name>
    <name type="common">Jute</name>
    <dbReference type="NCBI Taxonomy" id="210143"/>
    <lineage>
        <taxon>Eukaryota</taxon>
        <taxon>Viridiplantae</taxon>
        <taxon>Streptophyta</taxon>
        <taxon>Embryophyta</taxon>
        <taxon>Tracheophyta</taxon>
        <taxon>Spermatophyta</taxon>
        <taxon>Magnoliopsida</taxon>
        <taxon>eudicotyledons</taxon>
        <taxon>Gunneridae</taxon>
        <taxon>Pentapetalae</taxon>
        <taxon>rosids</taxon>
        <taxon>malvids</taxon>
        <taxon>Malvales</taxon>
        <taxon>Malvaceae</taxon>
        <taxon>Grewioideae</taxon>
        <taxon>Apeibeae</taxon>
        <taxon>Corchorus</taxon>
    </lineage>
</organism>
<evidence type="ECO:0000313" key="2">
    <source>
        <dbReference type="EMBL" id="OMO60551.1"/>
    </source>
</evidence>
<dbReference type="Gramene" id="OMO60551">
    <property type="protein sequence ID" value="OMO60551"/>
    <property type="gene ID" value="CCACVL1_24066"/>
</dbReference>
<feature type="region of interest" description="Disordered" evidence="1">
    <location>
        <begin position="1"/>
        <end position="22"/>
    </location>
</feature>